<dbReference type="KEGG" id="pbr:PB2503_03842"/>
<dbReference type="InterPro" id="IPR029068">
    <property type="entry name" value="Glyas_Bleomycin-R_OHBP_Dase"/>
</dbReference>
<dbReference type="RefSeq" id="WP_013299817.1">
    <property type="nucleotide sequence ID" value="NC_014414.1"/>
</dbReference>
<dbReference type="EMBL" id="CP002156">
    <property type="protein sequence ID" value="ADM08843.1"/>
    <property type="molecule type" value="Genomic_DNA"/>
</dbReference>
<evidence type="ECO:0000313" key="4">
    <source>
        <dbReference type="Proteomes" id="UP000001302"/>
    </source>
</evidence>
<evidence type="ECO:0000259" key="2">
    <source>
        <dbReference type="PROSITE" id="PS51819"/>
    </source>
</evidence>
<protein>
    <recommendedName>
        <fullName evidence="2">VOC domain-containing protein</fullName>
    </recommendedName>
</protein>
<feature type="region of interest" description="Disordered" evidence="1">
    <location>
        <begin position="80"/>
        <end position="107"/>
    </location>
</feature>
<dbReference type="Pfam" id="PF00903">
    <property type="entry name" value="Glyoxalase"/>
    <property type="match status" value="1"/>
</dbReference>
<dbReference type="PROSITE" id="PS51819">
    <property type="entry name" value="VOC"/>
    <property type="match status" value="1"/>
</dbReference>
<dbReference type="InterPro" id="IPR037523">
    <property type="entry name" value="VOC_core"/>
</dbReference>
<dbReference type="SUPFAM" id="SSF54593">
    <property type="entry name" value="Glyoxalase/Bleomycin resistance protein/Dihydroxybiphenyl dioxygenase"/>
    <property type="match status" value="1"/>
</dbReference>
<dbReference type="PANTHER" id="PTHR35006">
    <property type="entry name" value="GLYOXALASE FAMILY PROTEIN (AFU_ORTHOLOGUE AFUA_5G14830)"/>
    <property type="match status" value="1"/>
</dbReference>
<reference evidence="3 4" key="2">
    <citation type="journal article" date="2011" name="J. Bacteriol.">
        <title>Complete genome sequence of strain HTCC2503T of Parvularcula bermudensis, the type species of the order "Parvularculales" in the class Alphaproteobacteria.</title>
        <authorList>
            <person name="Oh H.M."/>
            <person name="Kang I."/>
            <person name="Vergin K.L."/>
            <person name="Kang D."/>
            <person name="Rhee K.H."/>
            <person name="Giovannoni S.J."/>
            <person name="Cho J.C."/>
        </authorList>
    </citation>
    <scope>NUCLEOTIDE SEQUENCE [LARGE SCALE GENOMIC DNA]</scope>
    <source>
        <strain evidence="4">ATCC BAA-594 / HTCC2503 / KCTC 12087</strain>
    </source>
</reference>
<feature type="domain" description="VOC" evidence="2">
    <location>
        <begin position="2"/>
        <end position="122"/>
    </location>
</feature>
<dbReference type="AlphaFoldDB" id="E0TE22"/>
<reference evidence="4" key="1">
    <citation type="submission" date="2010-08" db="EMBL/GenBank/DDBJ databases">
        <title>Genome sequence of Parvularcula bermudensis HTCC2503.</title>
        <authorList>
            <person name="Kang D.-M."/>
            <person name="Oh H.-M."/>
            <person name="Cho J.-C."/>
        </authorList>
    </citation>
    <scope>NUCLEOTIDE SEQUENCE [LARGE SCALE GENOMIC DNA]</scope>
    <source>
        <strain evidence="4">ATCC BAA-594 / HTCC2503 / KCTC 12087</strain>
    </source>
</reference>
<dbReference type="Proteomes" id="UP000001302">
    <property type="component" value="Chromosome"/>
</dbReference>
<dbReference type="eggNOG" id="COG0346">
    <property type="taxonomic scope" value="Bacteria"/>
</dbReference>
<dbReference type="STRING" id="314260.PB2503_03842"/>
<dbReference type="InterPro" id="IPR004360">
    <property type="entry name" value="Glyas_Fos-R_dOase_dom"/>
</dbReference>
<dbReference type="HOGENOM" id="CLU_046006_6_0_5"/>
<accession>E0TE22</accession>
<dbReference type="CDD" id="cd07262">
    <property type="entry name" value="VOC_like"/>
    <property type="match status" value="1"/>
</dbReference>
<keyword evidence="4" id="KW-1185">Reference proteome</keyword>
<dbReference type="PANTHER" id="PTHR35006:SF1">
    <property type="entry name" value="BLL2941 PROTEIN"/>
    <property type="match status" value="1"/>
</dbReference>
<evidence type="ECO:0000256" key="1">
    <source>
        <dbReference type="SAM" id="MobiDB-lite"/>
    </source>
</evidence>
<gene>
    <name evidence="3" type="ordered locus">PB2503_03842</name>
</gene>
<evidence type="ECO:0000313" key="3">
    <source>
        <dbReference type="EMBL" id="ADM08843.1"/>
    </source>
</evidence>
<proteinExistence type="predicted"/>
<dbReference type="Gene3D" id="3.10.180.10">
    <property type="entry name" value="2,3-Dihydroxybiphenyl 1,2-Dioxygenase, domain 1"/>
    <property type="match status" value="1"/>
</dbReference>
<sequence length="129" mass="13282">MLFTHAIVGSSDLDRSKTFYDAALGALGLDPVLAGDRVVYVRDNVAFGFGPPRNGEAPNPGNGLTISFAAPSKEAVDAFHEAGQSAGGTDEGAPGLRPNAPGRAYGAYLRDPDGNKICAFAQLGDDEEG</sequence>
<name>E0TE22_PARBH</name>
<organism evidence="3 4">
    <name type="scientific">Parvularcula bermudensis (strain ATCC BAA-594 / HTCC2503 / KCTC 12087)</name>
    <dbReference type="NCBI Taxonomy" id="314260"/>
    <lineage>
        <taxon>Bacteria</taxon>
        <taxon>Pseudomonadati</taxon>
        <taxon>Pseudomonadota</taxon>
        <taxon>Alphaproteobacteria</taxon>
        <taxon>Parvularculales</taxon>
        <taxon>Parvularculaceae</taxon>
        <taxon>Parvularcula</taxon>
    </lineage>
</organism>
<dbReference type="OrthoDB" id="9807407at2"/>